<evidence type="ECO:0000313" key="3">
    <source>
        <dbReference type="Proteomes" id="UP000663879"/>
    </source>
</evidence>
<reference evidence="2" key="1">
    <citation type="submission" date="2021-02" db="EMBL/GenBank/DDBJ databases">
        <authorList>
            <person name="Nowell W R."/>
        </authorList>
    </citation>
    <scope>NUCLEOTIDE SEQUENCE</scope>
    <source>
        <strain evidence="2">Ploen Becks lab</strain>
    </source>
</reference>
<organism evidence="2 3">
    <name type="scientific">Brachionus calyciflorus</name>
    <dbReference type="NCBI Taxonomy" id="104777"/>
    <lineage>
        <taxon>Eukaryota</taxon>
        <taxon>Metazoa</taxon>
        <taxon>Spiralia</taxon>
        <taxon>Gnathifera</taxon>
        <taxon>Rotifera</taxon>
        <taxon>Eurotatoria</taxon>
        <taxon>Monogononta</taxon>
        <taxon>Pseudotrocha</taxon>
        <taxon>Ploima</taxon>
        <taxon>Brachionidae</taxon>
        <taxon>Brachionus</taxon>
    </lineage>
</organism>
<name>A0A814N6L3_9BILA</name>
<keyword evidence="3" id="KW-1185">Reference proteome</keyword>
<dbReference type="AlphaFoldDB" id="A0A814N6L3"/>
<proteinExistence type="predicted"/>
<dbReference type="Proteomes" id="UP000663879">
    <property type="component" value="Unassembled WGS sequence"/>
</dbReference>
<gene>
    <name evidence="2" type="ORF">OXX778_LOCUS20514</name>
</gene>
<evidence type="ECO:0000313" key="2">
    <source>
        <dbReference type="EMBL" id="CAF1087857.1"/>
    </source>
</evidence>
<feature type="compositionally biased region" description="Polar residues" evidence="1">
    <location>
        <begin position="1"/>
        <end position="16"/>
    </location>
</feature>
<evidence type="ECO:0000256" key="1">
    <source>
        <dbReference type="SAM" id="MobiDB-lite"/>
    </source>
</evidence>
<comment type="caution">
    <text evidence="2">The sequence shown here is derived from an EMBL/GenBank/DDBJ whole genome shotgun (WGS) entry which is preliminary data.</text>
</comment>
<feature type="non-terminal residue" evidence="2">
    <location>
        <position position="1"/>
    </location>
</feature>
<feature type="region of interest" description="Disordered" evidence="1">
    <location>
        <begin position="1"/>
        <end position="24"/>
    </location>
</feature>
<sequence>MFPVSCLNSNKNLPNENESKNEPKGNKFLATVKRIVKSKTEFVLKYKANLELIGREMMYEPRNKEEWSKNVFVLCKYLNKVEENGEVFVIGINASEKEVELESGSEVGSLEDVEIMNTKVNLEDKL</sequence>
<dbReference type="EMBL" id="CAJNOC010006880">
    <property type="protein sequence ID" value="CAF1087857.1"/>
    <property type="molecule type" value="Genomic_DNA"/>
</dbReference>
<feature type="non-terminal residue" evidence="2">
    <location>
        <position position="126"/>
    </location>
</feature>
<protein>
    <submittedName>
        <fullName evidence="2">Uncharacterized protein</fullName>
    </submittedName>
</protein>
<accession>A0A814N6L3</accession>